<dbReference type="OrthoDB" id="205337at2157"/>
<feature type="compositionally biased region" description="Basic and acidic residues" evidence="1">
    <location>
        <begin position="1"/>
        <end position="10"/>
    </location>
</feature>
<accession>A0A5P9P4R4</accession>
<sequence length="278" mass="29476">MNERNERADDATTPPDGDDEPTVDPDRDENDAQPEAAAETEADAETEPETDTETEPDVRPLGVGVVTVATDRTIEKDAAGETIVTILKKDDHEIAIREHVDADLDQIQSVVSRLLDRDDVDLIVTGGATSIEPDDVTIEAVSPLLDKELAAFGDLFTTLAYEEVGTRVIAARTLAGVADGIPVFCLPGNEPAIRLGLERIVMPEIHHLIDLARATPGDADLEEEAEAGDDLETEMDSDLEEGAAANADTQANAADTEHETAADAALDVTSNGDGDDGE</sequence>
<dbReference type="InterPro" id="IPR012245">
    <property type="entry name" value="MoaB"/>
</dbReference>
<feature type="region of interest" description="Disordered" evidence="1">
    <location>
        <begin position="1"/>
        <end position="63"/>
    </location>
</feature>
<dbReference type="InterPro" id="IPR001453">
    <property type="entry name" value="MoaB/Mog_dom"/>
</dbReference>
<evidence type="ECO:0000256" key="1">
    <source>
        <dbReference type="SAM" id="MobiDB-lite"/>
    </source>
</evidence>
<dbReference type="PANTHER" id="PTHR43232">
    <property type="entry name" value="MOLYBDENUM COFACTOR BIOSYNTHESIS PROTEIN B"/>
    <property type="match status" value="1"/>
</dbReference>
<protein>
    <submittedName>
        <fullName evidence="3">MogA/MoaB family molybdenum cofactor biosynthesis protein</fullName>
    </submittedName>
</protein>
<dbReference type="EMBL" id="CP045488">
    <property type="protein sequence ID" value="QFU82830.1"/>
    <property type="molecule type" value="Genomic_DNA"/>
</dbReference>
<dbReference type="RefSeq" id="WP_152941201.1">
    <property type="nucleotide sequence ID" value="NZ_CP045488.1"/>
</dbReference>
<organism evidence="3 4">
    <name type="scientific">Natronorubrum aibiense</name>
    <dbReference type="NCBI Taxonomy" id="348826"/>
    <lineage>
        <taxon>Archaea</taxon>
        <taxon>Methanobacteriati</taxon>
        <taxon>Methanobacteriota</taxon>
        <taxon>Stenosarchaea group</taxon>
        <taxon>Halobacteria</taxon>
        <taxon>Halobacteriales</taxon>
        <taxon>Natrialbaceae</taxon>
        <taxon>Natronorubrum</taxon>
    </lineage>
</organism>
<feature type="region of interest" description="Disordered" evidence="1">
    <location>
        <begin position="216"/>
        <end position="278"/>
    </location>
</feature>
<evidence type="ECO:0000313" key="4">
    <source>
        <dbReference type="Proteomes" id="UP000326170"/>
    </source>
</evidence>
<dbReference type="SUPFAM" id="SSF53218">
    <property type="entry name" value="Molybdenum cofactor biosynthesis proteins"/>
    <property type="match status" value="1"/>
</dbReference>
<dbReference type="Pfam" id="PF00994">
    <property type="entry name" value="MoCF_biosynth"/>
    <property type="match status" value="1"/>
</dbReference>
<feature type="compositionally biased region" description="Low complexity" evidence="1">
    <location>
        <begin position="243"/>
        <end position="254"/>
    </location>
</feature>
<name>A0A5P9P4R4_9EURY</name>
<dbReference type="PANTHER" id="PTHR43232:SF2">
    <property type="entry name" value="MOLYBDENUM COFACTOR BIOSYNTHESIS PROTEIN B"/>
    <property type="match status" value="1"/>
</dbReference>
<evidence type="ECO:0000313" key="3">
    <source>
        <dbReference type="EMBL" id="QFU82830.1"/>
    </source>
</evidence>
<feature type="domain" description="MoaB/Mog" evidence="2">
    <location>
        <begin position="64"/>
        <end position="207"/>
    </location>
</feature>
<dbReference type="GO" id="GO:0006777">
    <property type="term" value="P:Mo-molybdopterin cofactor biosynthetic process"/>
    <property type="evidence" value="ECO:0007669"/>
    <property type="project" value="InterPro"/>
</dbReference>
<gene>
    <name evidence="3" type="ORF">GCU68_09975</name>
</gene>
<dbReference type="GeneID" id="42301374"/>
<dbReference type="SMART" id="SM00852">
    <property type="entry name" value="MoCF_biosynth"/>
    <property type="match status" value="1"/>
</dbReference>
<proteinExistence type="predicted"/>
<reference evidence="3 4" key="1">
    <citation type="journal article" date="2007" name="Int. J. Syst. Evol. Microbiol.">
        <title>Natronorubrum sulfidifaciens sp. nov., an extremely haloalkaliphilic archaeon isolated from Aiding salt lake in Xin-Jiang, China.</title>
        <authorList>
            <person name="Cui H.L."/>
            <person name="Tohty D."/>
            <person name="Liu H.C."/>
            <person name="Liu S.J."/>
            <person name="Oren A."/>
            <person name="Zhou P.J."/>
        </authorList>
    </citation>
    <scope>NUCLEOTIDE SEQUENCE [LARGE SCALE GENOMIC DNA]</scope>
    <source>
        <strain evidence="3 4">7-3</strain>
    </source>
</reference>
<dbReference type="GO" id="GO:0005829">
    <property type="term" value="C:cytosol"/>
    <property type="evidence" value="ECO:0007669"/>
    <property type="project" value="TreeGrafter"/>
</dbReference>
<evidence type="ECO:0000259" key="2">
    <source>
        <dbReference type="SMART" id="SM00852"/>
    </source>
</evidence>
<keyword evidence="4" id="KW-1185">Reference proteome</keyword>
<feature type="compositionally biased region" description="Acidic residues" evidence="1">
    <location>
        <begin position="219"/>
        <end position="241"/>
    </location>
</feature>
<dbReference type="AlphaFoldDB" id="A0A5P9P4R4"/>
<dbReference type="KEGG" id="nas:GCU68_09975"/>
<dbReference type="Gene3D" id="3.40.980.10">
    <property type="entry name" value="MoaB/Mog-like domain"/>
    <property type="match status" value="1"/>
</dbReference>
<dbReference type="Proteomes" id="UP000326170">
    <property type="component" value="Chromosome"/>
</dbReference>
<feature type="compositionally biased region" description="Acidic residues" evidence="1">
    <location>
        <begin position="16"/>
        <end position="55"/>
    </location>
</feature>
<dbReference type="InterPro" id="IPR036425">
    <property type="entry name" value="MoaB/Mog-like_dom_sf"/>
</dbReference>